<dbReference type="GO" id="GO:0003676">
    <property type="term" value="F:nucleic acid binding"/>
    <property type="evidence" value="ECO:0007669"/>
    <property type="project" value="InterPro"/>
</dbReference>
<dbReference type="PANTHER" id="PTHR43040:SF1">
    <property type="entry name" value="RIBONUCLEASE D"/>
    <property type="match status" value="1"/>
</dbReference>
<feature type="compositionally biased region" description="Acidic residues" evidence="1">
    <location>
        <begin position="333"/>
        <end position="346"/>
    </location>
</feature>
<sequence length="353" mass="39546">MVDPKQTAIPNHLIIGETHSFKSGMATTATPSSSPTLISSLPDIQAFLSSIPPSSTFYLDLEGKSLSRNGTLSLLTVLVHPARTTWIIDVQTLGNSAFSTPGASGKTLKAILEDPDTPKRLWDVRNDADALWAHHQVRLAGVTDVQLLENASRVADKTCLHGLGRCIENDLRLKFTELHRWLKTKKEVQALMANDIFSRRPLDAKTMQYCVNDVMYLPALRNLYAKRITSEWMGKAMEESARRVVEACGPAYMPQSDKKKLGPWGSGLGRNVLETEDQLEDELMEARAQDMLPVDDEFDNAMMEARARDMFPVDDEFDNAMMEARARDRLGYDDFDNDDYDFDDDGPVNSRDV</sequence>
<gene>
    <name evidence="3" type="ORF">B0H64DRAFT_389836</name>
</gene>
<reference evidence="3" key="1">
    <citation type="journal article" date="2023" name="Mol. Phylogenet. Evol.">
        <title>Genome-scale phylogeny and comparative genomics of the fungal order Sordariales.</title>
        <authorList>
            <person name="Hensen N."/>
            <person name="Bonometti L."/>
            <person name="Westerberg I."/>
            <person name="Brannstrom I.O."/>
            <person name="Guillou S."/>
            <person name="Cros-Aarteil S."/>
            <person name="Calhoun S."/>
            <person name="Haridas S."/>
            <person name="Kuo A."/>
            <person name="Mondo S."/>
            <person name="Pangilinan J."/>
            <person name="Riley R."/>
            <person name="LaButti K."/>
            <person name="Andreopoulos B."/>
            <person name="Lipzen A."/>
            <person name="Chen C."/>
            <person name="Yan M."/>
            <person name="Daum C."/>
            <person name="Ng V."/>
            <person name="Clum A."/>
            <person name="Steindorff A."/>
            <person name="Ohm R.A."/>
            <person name="Martin F."/>
            <person name="Silar P."/>
            <person name="Natvig D.O."/>
            <person name="Lalanne C."/>
            <person name="Gautier V."/>
            <person name="Ament-Velasquez S.L."/>
            <person name="Kruys A."/>
            <person name="Hutchinson M.I."/>
            <person name="Powell A.J."/>
            <person name="Barry K."/>
            <person name="Miller A.N."/>
            <person name="Grigoriev I.V."/>
            <person name="Debuchy R."/>
            <person name="Gladieux P."/>
            <person name="Hiltunen Thoren M."/>
            <person name="Johannesson H."/>
        </authorList>
    </citation>
    <scope>NUCLEOTIDE SEQUENCE</scope>
    <source>
        <strain evidence="3">CBS 168.71</strain>
    </source>
</reference>
<reference evidence="3" key="2">
    <citation type="submission" date="2023-06" db="EMBL/GenBank/DDBJ databases">
        <authorList>
            <consortium name="Lawrence Berkeley National Laboratory"/>
            <person name="Haridas S."/>
            <person name="Hensen N."/>
            <person name="Bonometti L."/>
            <person name="Westerberg I."/>
            <person name="Brannstrom I.O."/>
            <person name="Guillou S."/>
            <person name="Cros-Aarteil S."/>
            <person name="Calhoun S."/>
            <person name="Kuo A."/>
            <person name="Mondo S."/>
            <person name="Pangilinan J."/>
            <person name="Riley R."/>
            <person name="Labutti K."/>
            <person name="Andreopoulos B."/>
            <person name="Lipzen A."/>
            <person name="Chen C."/>
            <person name="Yanf M."/>
            <person name="Daum C."/>
            <person name="Ng V."/>
            <person name="Clum A."/>
            <person name="Steindorff A."/>
            <person name="Ohm R."/>
            <person name="Martin F."/>
            <person name="Silar P."/>
            <person name="Natvig D."/>
            <person name="Lalanne C."/>
            <person name="Gautier V."/>
            <person name="Ament-Velasquez S.L."/>
            <person name="Kruys A."/>
            <person name="Hutchinson M.I."/>
            <person name="Powell A.J."/>
            <person name="Barry K."/>
            <person name="Miller A.N."/>
            <person name="Grigoriev I.V."/>
            <person name="Debuchy R."/>
            <person name="Gladieux P."/>
            <person name="Thoren M.H."/>
            <person name="Johannesson H."/>
        </authorList>
    </citation>
    <scope>NUCLEOTIDE SEQUENCE</scope>
    <source>
        <strain evidence="3">CBS 168.71</strain>
    </source>
</reference>
<dbReference type="SUPFAM" id="SSF53098">
    <property type="entry name" value="Ribonuclease H-like"/>
    <property type="match status" value="1"/>
</dbReference>
<keyword evidence="4" id="KW-1185">Reference proteome</keyword>
<dbReference type="EMBL" id="JAUEPN010000003">
    <property type="protein sequence ID" value="KAK3296638.1"/>
    <property type="molecule type" value="Genomic_DNA"/>
</dbReference>
<dbReference type="InterPro" id="IPR036397">
    <property type="entry name" value="RNaseH_sf"/>
</dbReference>
<accession>A0AAE0HHI6</accession>
<proteinExistence type="predicted"/>
<feature type="domain" description="3'-5' exonuclease" evidence="2">
    <location>
        <begin position="47"/>
        <end position="222"/>
    </location>
</feature>
<dbReference type="Pfam" id="PF01612">
    <property type="entry name" value="DNA_pol_A_exo1"/>
    <property type="match status" value="1"/>
</dbReference>
<dbReference type="RefSeq" id="XP_062660152.1">
    <property type="nucleotide sequence ID" value="XM_062803355.1"/>
</dbReference>
<name>A0AAE0HHI6_9PEZI</name>
<feature type="region of interest" description="Disordered" evidence="1">
    <location>
        <begin position="331"/>
        <end position="353"/>
    </location>
</feature>
<evidence type="ECO:0000313" key="3">
    <source>
        <dbReference type="EMBL" id="KAK3296638.1"/>
    </source>
</evidence>
<organism evidence="3 4">
    <name type="scientific">Chaetomium fimeti</name>
    <dbReference type="NCBI Taxonomy" id="1854472"/>
    <lineage>
        <taxon>Eukaryota</taxon>
        <taxon>Fungi</taxon>
        <taxon>Dikarya</taxon>
        <taxon>Ascomycota</taxon>
        <taxon>Pezizomycotina</taxon>
        <taxon>Sordariomycetes</taxon>
        <taxon>Sordariomycetidae</taxon>
        <taxon>Sordariales</taxon>
        <taxon>Chaetomiaceae</taxon>
        <taxon>Chaetomium</taxon>
    </lineage>
</organism>
<protein>
    <submittedName>
        <fullName evidence="3">Ribonuclease H-like domain-containing protein</fullName>
    </submittedName>
</protein>
<evidence type="ECO:0000259" key="2">
    <source>
        <dbReference type="Pfam" id="PF01612"/>
    </source>
</evidence>
<comment type="caution">
    <text evidence="3">The sequence shown here is derived from an EMBL/GenBank/DDBJ whole genome shotgun (WGS) entry which is preliminary data.</text>
</comment>
<dbReference type="InterPro" id="IPR012337">
    <property type="entry name" value="RNaseH-like_sf"/>
</dbReference>
<dbReference type="PANTHER" id="PTHR43040">
    <property type="entry name" value="RIBONUCLEASE D"/>
    <property type="match status" value="1"/>
</dbReference>
<dbReference type="GO" id="GO:0006139">
    <property type="term" value="P:nucleobase-containing compound metabolic process"/>
    <property type="evidence" value="ECO:0007669"/>
    <property type="project" value="InterPro"/>
</dbReference>
<dbReference type="GO" id="GO:0008408">
    <property type="term" value="F:3'-5' exonuclease activity"/>
    <property type="evidence" value="ECO:0007669"/>
    <property type="project" value="InterPro"/>
</dbReference>
<evidence type="ECO:0000256" key="1">
    <source>
        <dbReference type="SAM" id="MobiDB-lite"/>
    </source>
</evidence>
<dbReference type="Proteomes" id="UP001278766">
    <property type="component" value="Unassembled WGS sequence"/>
</dbReference>
<dbReference type="AlphaFoldDB" id="A0AAE0HHI6"/>
<dbReference type="GeneID" id="87840303"/>
<evidence type="ECO:0000313" key="4">
    <source>
        <dbReference type="Proteomes" id="UP001278766"/>
    </source>
</evidence>
<dbReference type="InterPro" id="IPR002562">
    <property type="entry name" value="3'-5'_exonuclease_dom"/>
</dbReference>
<dbReference type="Gene3D" id="3.30.420.10">
    <property type="entry name" value="Ribonuclease H-like superfamily/Ribonuclease H"/>
    <property type="match status" value="1"/>
</dbReference>